<reference evidence="3 4" key="1">
    <citation type="submission" date="2017-06" db="EMBL/GenBank/DDBJ databases">
        <title>Streptomyces albireticuli Genome sequencing and assembly.</title>
        <authorList>
            <person name="Wang Y."/>
            <person name="Du B."/>
            <person name="Ding Y."/>
            <person name="Liu H."/>
            <person name="Hou Q."/>
            <person name="Liu K."/>
            <person name="Yao L."/>
            <person name="Wang C."/>
        </authorList>
    </citation>
    <scope>NUCLEOTIDE SEQUENCE [LARGE SCALE GENOMIC DNA]</scope>
    <source>
        <strain evidence="3 4">MDJK11</strain>
    </source>
</reference>
<evidence type="ECO:0000259" key="2">
    <source>
        <dbReference type="Pfam" id="PF22725"/>
    </source>
</evidence>
<organism evidence="3 4">
    <name type="scientific">Streptomyces albireticuli</name>
    <dbReference type="NCBI Taxonomy" id="1940"/>
    <lineage>
        <taxon>Bacteria</taxon>
        <taxon>Bacillati</taxon>
        <taxon>Actinomycetota</taxon>
        <taxon>Actinomycetes</taxon>
        <taxon>Kitasatosporales</taxon>
        <taxon>Streptomycetaceae</taxon>
        <taxon>Streptomyces</taxon>
    </lineage>
</organism>
<dbReference type="InterPro" id="IPR055170">
    <property type="entry name" value="GFO_IDH_MocA-like_dom"/>
</dbReference>
<dbReference type="RefSeq" id="WP_087928039.1">
    <property type="nucleotide sequence ID" value="NZ_CP021744.1"/>
</dbReference>
<feature type="domain" description="Gfo/Idh/MocA-like oxidoreductase N-terminal" evidence="1">
    <location>
        <begin position="53"/>
        <end position="140"/>
    </location>
</feature>
<dbReference type="PANTHER" id="PTHR42840">
    <property type="entry name" value="NAD(P)-BINDING ROSSMANN-FOLD SUPERFAMILY PROTEIN-RELATED"/>
    <property type="match status" value="1"/>
</dbReference>
<proteinExistence type="predicted"/>
<dbReference type="OrthoDB" id="3505279at2"/>
<dbReference type="SUPFAM" id="SSF51735">
    <property type="entry name" value="NAD(P)-binding Rossmann-fold domains"/>
    <property type="match status" value="1"/>
</dbReference>
<sequence length="385" mass="42943">MTATDTRTLRIAMNGVTGRMGHHQHLVRSVLALREQGGLDLGDGTRLWPEPLLVGRDAGRLRALAGRYGLEHWTTDLDGALSDPAVGVYFDAQITAARETALRKAIAAGKHVYCEKPTALDTGGAIDLYQRARAAGVRHGVVQDKLFLPGIRKLKRLVDGGFFGRILSVRGEFGYWVFEGDWQPAQRPSWNYRGEDDGITSDMFPHWEYVLRELFGPIRSVQAHTATHIPRRWDEHGKPYEARADDAVYAVLELESGAVAQLNSSWAVRVHRDELLEFQVDGTEGSAVAGLRHCRVQHRAATPRPVWNPDAPAADDFRAQWQEVPDNEPFENAFKAQWELFLRHVALGGPWRHDLLTGAQGVRLALLARTSAREGRRLPLRVSGP</sequence>
<dbReference type="EMBL" id="CP021744">
    <property type="protein sequence ID" value="ARZ70017.1"/>
    <property type="molecule type" value="Genomic_DNA"/>
</dbReference>
<evidence type="ECO:0000259" key="1">
    <source>
        <dbReference type="Pfam" id="PF01408"/>
    </source>
</evidence>
<dbReference type="InterPro" id="IPR000683">
    <property type="entry name" value="Gfo/Idh/MocA-like_OxRdtase_N"/>
</dbReference>
<evidence type="ECO:0000313" key="4">
    <source>
        <dbReference type="Proteomes" id="UP000195755"/>
    </source>
</evidence>
<accession>A0A1Z2L6T1</accession>
<dbReference type="Pfam" id="PF01408">
    <property type="entry name" value="GFO_IDH_MocA"/>
    <property type="match status" value="1"/>
</dbReference>
<protein>
    <submittedName>
        <fullName evidence="3">Oxidoreductase</fullName>
    </submittedName>
</protein>
<dbReference type="Proteomes" id="UP000195755">
    <property type="component" value="Chromosome"/>
</dbReference>
<dbReference type="Gene3D" id="3.40.50.720">
    <property type="entry name" value="NAD(P)-binding Rossmann-like Domain"/>
    <property type="match status" value="1"/>
</dbReference>
<dbReference type="AlphaFoldDB" id="A0A1Z2L6T1"/>
<gene>
    <name evidence="3" type="ORF">SMD11_4415</name>
</gene>
<dbReference type="Pfam" id="PF22725">
    <property type="entry name" value="GFO_IDH_MocA_C3"/>
    <property type="match status" value="1"/>
</dbReference>
<dbReference type="KEGG" id="salj:SMD11_4415"/>
<evidence type="ECO:0000313" key="3">
    <source>
        <dbReference type="EMBL" id="ARZ70017.1"/>
    </source>
</evidence>
<dbReference type="SUPFAM" id="SSF55347">
    <property type="entry name" value="Glyceraldehyde-3-phosphate dehydrogenase-like, C-terminal domain"/>
    <property type="match status" value="1"/>
</dbReference>
<feature type="domain" description="GFO/IDH/MocA-like oxidoreductase" evidence="2">
    <location>
        <begin position="151"/>
        <end position="287"/>
    </location>
</feature>
<dbReference type="Gene3D" id="3.30.360.10">
    <property type="entry name" value="Dihydrodipicolinate Reductase, domain 2"/>
    <property type="match status" value="1"/>
</dbReference>
<dbReference type="PANTHER" id="PTHR42840:SF8">
    <property type="entry name" value="OXIDOREDUCTASE"/>
    <property type="match status" value="1"/>
</dbReference>
<dbReference type="InterPro" id="IPR036291">
    <property type="entry name" value="NAD(P)-bd_dom_sf"/>
</dbReference>
<dbReference type="GO" id="GO:0000166">
    <property type="term" value="F:nucleotide binding"/>
    <property type="evidence" value="ECO:0007669"/>
    <property type="project" value="InterPro"/>
</dbReference>
<name>A0A1Z2L6T1_9ACTN</name>